<dbReference type="Proteomes" id="UP001325680">
    <property type="component" value="Chromosome"/>
</dbReference>
<organism evidence="1 2">
    <name type="scientific">Niabella yanshanensis</name>
    <dbReference type="NCBI Taxonomy" id="577386"/>
    <lineage>
        <taxon>Bacteria</taxon>
        <taxon>Pseudomonadati</taxon>
        <taxon>Bacteroidota</taxon>
        <taxon>Chitinophagia</taxon>
        <taxon>Chitinophagales</taxon>
        <taxon>Chitinophagaceae</taxon>
        <taxon>Niabella</taxon>
    </lineage>
</organism>
<sequence>MMSTYNINWLTDKFENGEDLTYLYFWGHNNKDQQPAGKFCLSQWYEFPFTVGGIIYKTAEH</sequence>
<accession>A0ABZ0W2V3</accession>
<dbReference type="SUPFAM" id="SSF143990">
    <property type="entry name" value="YbiA-like"/>
    <property type="match status" value="1"/>
</dbReference>
<evidence type="ECO:0000313" key="2">
    <source>
        <dbReference type="Proteomes" id="UP001325680"/>
    </source>
</evidence>
<reference evidence="1 2" key="1">
    <citation type="submission" date="2023-12" db="EMBL/GenBank/DDBJ databases">
        <title>Genome sequencing and assembly of bacterial species from a model synthetic community.</title>
        <authorList>
            <person name="Hogle S.L."/>
        </authorList>
    </citation>
    <scope>NUCLEOTIDE SEQUENCE [LARGE SCALE GENOMIC DNA]</scope>
    <source>
        <strain evidence="1 2">HAMBI_3031</strain>
    </source>
</reference>
<protein>
    <submittedName>
        <fullName evidence="1">Uncharacterized protein</fullName>
    </submittedName>
</protein>
<proteinExistence type="predicted"/>
<dbReference type="RefSeq" id="WP_211316392.1">
    <property type="nucleotide sequence ID" value="NZ_CP139960.1"/>
</dbReference>
<keyword evidence="2" id="KW-1185">Reference proteome</keyword>
<dbReference type="InterPro" id="IPR037238">
    <property type="entry name" value="YbiA-like_sf"/>
</dbReference>
<name>A0ABZ0W2V3_9BACT</name>
<gene>
    <name evidence="1" type="ORF">U0035_14135</name>
</gene>
<evidence type="ECO:0000313" key="1">
    <source>
        <dbReference type="EMBL" id="WQD36807.1"/>
    </source>
</evidence>
<dbReference type="EMBL" id="CP139960">
    <property type="protein sequence ID" value="WQD36807.1"/>
    <property type="molecule type" value="Genomic_DNA"/>
</dbReference>